<dbReference type="GeneID" id="59376839"/>
<dbReference type="RefSeq" id="XP_036630177.1">
    <property type="nucleotide sequence ID" value="XM_036776557.1"/>
</dbReference>
<protein>
    <submittedName>
        <fullName evidence="1">Uncharacterized protein</fullName>
    </submittedName>
</protein>
<dbReference type="AlphaFoldDB" id="A0A8H7DSD1"/>
<dbReference type="EMBL" id="JACETU010000005">
    <property type="protein sequence ID" value="KAF7427805.1"/>
    <property type="molecule type" value="Genomic_DNA"/>
</dbReference>
<keyword evidence="2" id="KW-1185">Reference proteome</keyword>
<reference evidence="1" key="1">
    <citation type="submission" date="2019-07" db="EMBL/GenBank/DDBJ databases">
        <authorList>
            <person name="Palmer J.M."/>
        </authorList>
    </citation>
    <scope>NUCLEOTIDE SEQUENCE</scope>
    <source>
        <strain evidence="1">PC9</strain>
    </source>
</reference>
<proteinExistence type="predicted"/>
<sequence>MLETEYNMNNDISLLFRCVPLDFAGVNMAKVVNFPQLSSVHLDNYTNLCTAFLRHSKFQRLTSLDGIAASFELEDSDKYASLFDVCRHHFTPFFKIHPVAQLDVITTPTSVQAAALCNLDNSVSNLEAVMSVMLTLPLFKDLPPLVDTELVNHMVPPKFLAGKVDWAGA</sequence>
<comment type="caution">
    <text evidence="1">The sequence shown here is derived from an EMBL/GenBank/DDBJ whole genome shotgun (WGS) entry which is preliminary data.</text>
</comment>
<dbReference type="OrthoDB" id="10426553at2759"/>
<evidence type="ECO:0000313" key="1">
    <source>
        <dbReference type="EMBL" id="KAF7427805.1"/>
    </source>
</evidence>
<dbReference type="VEuPathDB" id="FungiDB:PC9H_007021"/>
<accession>A0A8H7DSD1</accession>
<evidence type="ECO:0000313" key="2">
    <source>
        <dbReference type="Proteomes" id="UP000623687"/>
    </source>
</evidence>
<dbReference type="Proteomes" id="UP000623687">
    <property type="component" value="Unassembled WGS sequence"/>
</dbReference>
<organism evidence="1 2">
    <name type="scientific">Pleurotus ostreatus</name>
    <name type="common">Oyster mushroom</name>
    <name type="synonym">White-rot fungus</name>
    <dbReference type="NCBI Taxonomy" id="5322"/>
    <lineage>
        <taxon>Eukaryota</taxon>
        <taxon>Fungi</taxon>
        <taxon>Dikarya</taxon>
        <taxon>Basidiomycota</taxon>
        <taxon>Agaricomycotina</taxon>
        <taxon>Agaricomycetes</taxon>
        <taxon>Agaricomycetidae</taxon>
        <taxon>Agaricales</taxon>
        <taxon>Pleurotineae</taxon>
        <taxon>Pleurotaceae</taxon>
        <taxon>Pleurotus</taxon>
    </lineage>
</organism>
<name>A0A8H7DSD1_PLEOS</name>
<gene>
    <name evidence="1" type="ORF">PC9H_007021</name>
</gene>